<dbReference type="AlphaFoldDB" id="A0A921QE67"/>
<keyword evidence="2" id="KW-0472">Membrane</keyword>
<feature type="domain" description="DUF4220" evidence="3">
    <location>
        <begin position="76"/>
        <end position="497"/>
    </location>
</feature>
<reference evidence="4" key="2">
    <citation type="submission" date="2020-10" db="EMBL/GenBank/DDBJ databases">
        <authorList>
            <person name="Cooper E.A."/>
            <person name="Brenton Z.W."/>
            <person name="Flinn B.S."/>
            <person name="Jenkins J."/>
            <person name="Shu S."/>
            <person name="Flowers D."/>
            <person name="Luo F."/>
            <person name="Wang Y."/>
            <person name="Xia P."/>
            <person name="Barry K."/>
            <person name="Daum C."/>
            <person name="Lipzen A."/>
            <person name="Yoshinaga Y."/>
            <person name="Schmutz J."/>
            <person name="Saski C."/>
            <person name="Vermerris W."/>
            <person name="Kresovich S."/>
        </authorList>
    </citation>
    <scope>NUCLEOTIDE SEQUENCE</scope>
</reference>
<dbReference type="Pfam" id="PF13968">
    <property type="entry name" value="DUF4220"/>
    <property type="match status" value="1"/>
</dbReference>
<reference evidence="4" key="1">
    <citation type="journal article" date="2019" name="BMC Genomics">
        <title>A new reference genome for Sorghum bicolor reveals high levels of sequence similarity between sweet and grain genotypes: implications for the genetics of sugar metabolism.</title>
        <authorList>
            <person name="Cooper E.A."/>
            <person name="Brenton Z.W."/>
            <person name="Flinn B.S."/>
            <person name="Jenkins J."/>
            <person name="Shu S."/>
            <person name="Flowers D."/>
            <person name="Luo F."/>
            <person name="Wang Y."/>
            <person name="Xia P."/>
            <person name="Barry K."/>
            <person name="Daum C."/>
            <person name="Lipzen A."/>
            <person name="Yoshinaga Y."/>
            <person name="Schmutz J."/>
            <person name="Saski C."/>
            <person name="Vermerris W."/>
            <person name="Kresovich S."/>
        </authorList>
    </citation>
    <scope>NUCLEOTIDE SEQUENCE</scope>
</reference>
<evidence type="ECO:0000313" key="5">
    <source>
        <dbReference type="Proteomes" id="UP000807115"/>
    </source>
</evidence>
<feature type="compositionally biased region" description="Acidic residues" evidence="1">
    <location>
        <begin position="729"/>
        <end position="751"/>
    </location>
</feature>
<name>A0A921QE67_SORBI</name>
<keyword evidence="2" id="KW-1133">Transmembrane helix</keyword>
<accession>A0A921QE67</accession>
<comment type="caution">
    <text evidence="4">The sequence shown here is derived from an EMBL/GenBank/DDBJ whole genome shotgun (WGS) entry which is preliminary data.</text>
</comment>
<dbReference type="PANTHER" id="PTHR31325">
    <property type="entry name" value="OS01G0798800 PROTEIN-RELATED"/>
    <property type="match status" value="1"/>
</dbReference>
<dbReference type="Proteomes" id="UP000807115">
    <property type="component" value="Chromosome 8"/>
</dbReference>
<evidence type="ECO:0000256" key="2">
    <source>
        <dbReference type="SAM" id="Phobius"/>
    </source>
</evidence>
<evidence type="ECO:0000259" key="3">
    <source>
        <dbReference type="Pfam" id="PF13968"/>
    </source>
</evidence>
<sequence>MDRVDEVVAAILLSLRTILLTLRRLFQLDNATRIFSVELLVLLTTLLLVVRFVIDFKGPWFAQPGSFRMTSVLTLEMLNQSMVIYTMGLMQLSGTTKVNDYFQVWAVLLVTLQYSVKIGRPYTRSKQIPLLDLMSSLWSANLLRVQTFYLLRIPLWTIWSLNAVRIVVVFVSSTKGETNNQESMRLLSDYMSYEDTLSTLEEQEQEQELEHNKKSAMSGYKYLVYGEHRVLKEFHEGKRRPEGRGTVSSCFRKRIDQVQIGSSYKVQLYPDGVHKEQLVTIETIWSDSSGSELLGVGERADPGNQRKDLCLSFALYKLLRRRFYHLPMHELYRPRGKEKMRRLVFDYVLEDRERAFRITGTELSFIRDLLYSKHATVFAGGLLVPLQRLLLSLCLATATGYLAYTCRHIPERMDPADRNRITHGVFITRLMVATIVLKEVLEIILYLCSCWAKVLILCKYIQHPCLQRPVVEGVMRFMLWFGSKAKWSQTVRQQNLLLSPKARFSAVPGQPNPLLIMLSRRGAFHGTTGLKDYMKDAILAALKNGEEDLALDNYFPNSFRSIKEEWPCCDLKVDTHIILVWHIATCLCEIYFFDKVKELSAVGRQRGPFMEEPEQDDESESDEWSEQYATAVTLSNYCVYLLSKALVPDNRLVARKVLDEVIREIDYVIVGRETRQKLVRSMKLEDVYKSLMKTVDKPCSKNNPEHHQSRGPAADVEVAATPPGPDHQVEEEEEKEDDDDDDEEEDDEDLDIGSSLTRMGAVLGKKLTETEVYRGNPAGLWKDLANFWTGFLLHLAANTGAATHGRHLAGDTELITHLWALLTHAGYRGNAVHGEQGLDLEDILDIHQQVPIQ</sequence>
<evidence type="ECO:0000313" key="4">
    <source>
        <dbReference type="EMBL" id="KAG0520143.1"/>
    </source>
</evidence>
<protein>
    <recommendedName>
        <fullName evidence="3">DUF4220 domain-containing protein</fullName>
    </recommendedName>
</protein>
<gene>
    <name evidence="4" type="ORF">BDA96_08G048000</name>
</gene>
<dbReference type="EMBL" id="CM027687">
    <property type="protein sequence ID" value="KAG0520143.1"/>
    <property type="molecule type" value="Genomic_DNA"/>
</dbReference>
<organism evidence="4 5">
    <name type="scientific">Sorghum bicolor</name>
    <name type="common">Sorghum</name>
    <name type="synonym">Sorghum vulgare</name>
    <dbReference type="NCBI Taxonomy" id="4558"/>
    <lineage>
        <taxon>Eukaryota</taxon>
        <taxon>Viridiplantae</taxon>
        <taxon>Streptophyta</taxon>
        <taxon>Embryophyta</taxon>
        <taxon>Tracheophyta</taxon>
        <taxon>Spermatophyta</taxon>
        <taxon>Magnoliopsida</taxon>
        <taxon>Liliopsida</taxon>
        <taxon>Poales</taxon>
        <taxon>Poaceae</taxon>
        <taxon>PACMAD clade</taxon>
        <taxon>Panicoideae</taxon>
        <taxon>Andropogonodae</taxon>
        <taxon>Andropogoneae</taxon>
        <taxon>Sorghinae</taxon>
        <taxon>Sorghum</taxon>
    </lineage>
</organism>
<keyword evidence="2" id="KW-0812">Transmembrane</keyword>
<evidence type="ECO:0000256" key="1">
    <source>
        <dbReference type="SAM" id="MobiDB-lite"/>
    </source>
</evidence>
<dbReference type="Pfam" id="PF04578">
    <property type="entry name" value="DUF594"/>
    <property type="match status" value="1"/>
</dbReference>
<feature type="transmembrane region" description="Helical" evidence="2">
    <location>
        <begin position="32"/>
        <end position="54"/>
    </location>
</feature>
<dbReference type="InterPro" id="IPR007658">
    <property type="entry name" value="DUF594"/>
</dbReference>
<dbReference type="InterPro" id="IPR025315">
    <property type="entry name" value="DUF4220"/>
</dbReference>
<proteinExistence type="predicted"/>
<feature type="region of interest" description="Disordered" evidence="1">
    <location>
        <begin position="696"/>
        <end position="754"/>
    </location>
</feature>
<feature type="compositionally biased region" description="Basic and acidic residues" evidence="1">
    <location>
        <begin position="696"/>
        <end position="708"/>
    </location>
</feature>